<keyword evidence="2" id="KW-0646">Protease inhibitor</keyword>
<dbReference type="GO" id="GO:0004867">
    <property type="term" value="F:serine-type endopeptidase inhibitor activity"/>
    <property type="evidence" value="ECO:0007669"/>
    <property type="project" value="UniProtKB-KW"/>
</dbReference>
<evidence type="ECO:0000256" key="2">
    <source>
        <dbReference type="ARBA" id="ARBA00022690"/>
    </source>
</evidence>
<reference evidence="4" key="1">
    <citation type="submission" date="2019-12" db="EMBL/GenBank/DDBJ databases">
        <authorList>
            <person name="Scholes J."/>
        </authorList>
    </citation>
    <scope>NUCLEOTIDE SEQUENCE</scope>
</reference>
<accession>A0A9N7MHD9</accession>
<dbReference type="Gene3D" id="3.30.10.10">
    <property type="entry name" value="Trypsin Inhibitor V, subunit A"/>
    <property type="match status" value="1"/>
</dbReference>
<comment type="similarity">
    <text evidence="1">Belongs to the protease inhibitor I13 (potato type I serine protease inhibitor) family.</text>
</comment>
<proteinExistence type="inferred from homology"/>
<dbReference type="PANTHER" id="PTHR33091">
    <property type="entry name" value="PROTEIN, PUTATIVE, EXPRESSED-RELATED"/>
    <property type="match status" value="1"/>
</dbReference>
<dbReference type="PANTHER" id="PTHR33091:SF99">
    <property type="entry name" value="INHIBITOR OF TRYPSIN_HAGEMAN FACTOR-LIKE PROTEIN-RELATED"/>
    <property type="match status" value="1"/>
</dbReference>
<dbReference type="EMBL" id="CACSLK010000892">
    <property type="protein sequence ID" value="CAA0806338.1"/>
    <property type="molecule type" value="Genomic_DNA"/>
</dbReference>
<gene>
    <name evidence="4" type="ORF">SHERM_00980</name>
</gene>
<protein>
    <submittedName>
        <fullName evidence="4">Serine protease inhibitor- potato inhibitor I-type family protein</fullName>
    </submittedName>
</protein>
<evidence type="ECO:0000256" key="1">
    <source>
        <dbReference type="ARBA" id="ARBA00008210"/>
    </source>
</evidence>
<dbReference type="GO" id="GO:0009611">
    <property type="term" value="P:response to wounding"/>
    <property type="evidence" value="ECO:0007669"/>
    <property type="project" value="InterPro"/>
</dbReference>
<organism evidence="4 5">
    <name type="scientific">Striga hermonthica</name>
    <name type="common">Purple witchweed</name>
    <name type="synonym">Buchnera hermonthica</name>
    <dbReference type="NCBI Taxonomy" id="68872"/>
    <lineage>
        <taxon>Eukaryota</taxon>
        <taxon>Viridiplantae</taxon>
        <taxon>Streptophyta</taxon>
        <taxon>Embryophyta</taxon>
        <taxon>Tracheophyta</taxon>
        <taxon>Spermatophyta</taxon>
        <taxon>Magnoliopsida</taxon>
        <taxon>eudicotyledons</taxon>
        <taxon>Gunneridae</taxon>
        <taxon>Pentapetalae</taxon>
        <taxon>asterids</taxon>
        <taxon>lamiids</taxon>
        <taxon>Lamiales</taxon>
        <taxon>Orobanchaceae</taxon>
        <taxon>Buchnereae</taxon>
        <taxon>Striga</taxon>
    </lineage>
</organism>
<evidence type="ECO:0000313" key="5">
    <source>
        <dbReference type="Proteomes" id="UP001153555"/>
    </source>
</evidence>
<dbReference type="OrthoDB" id="910270at2759"/>
<dbReference type="Pfam" id="PF00280">
    <property type="entry name" value="potato_inhibit"/>
    <property type="match status" value="1"/>
</dbReference>
<dbReference type="InterPro" id="IPR036354">
    <property type="entry name" value="Prot_inh_pot1_sf"/>
</dbReference>
<keyword evidence="3" id="KW-0722">Serine protease inhibitor</keyword>
<dbReference type="InterPro" id="IPR000864">
    <property type="entry name" value="Prot_inh_pot1"/>
</dbReference>
<name>A0A9N7MHD9_STRHE</name>
<sequence length="93" mass="10798">MGDHPYWRRYPPCESALCPDLLCCSFNHKYKVTWPELVGAEPEKAKAIIERENPYVTAVILYRGAKTILDFCCNRVWIHQDANNRVEYVPKVG</sequence>
<dbReference type="Proteomes" id="UP001153555">
    <property type="component" value="Unassembled WGS sequence"/>
</dbReference>
<evidence type="ECO:0000313" key="4">
    <source>
        <dbReference type="EMBL" id="CAA0806338.1"/>
    </source>
</evidence>
<dbReference type="AlphaFoldDB" id="A0A9N7MHD9"/>
<dbReference type="SUPFAM" id="SSF54654">
    <property type="entry name" value="CI-2 family of serine protease inhibitors"/>
    <property type="match status" value="1"/>
</dbReference>
<comment type="caution">
    <text evidence="4">The sequence shown here is derived from an EMBL/GenBank/DDBJ whole genome shotgun (WGS) entry which is preliminary data.</text>
</comment>
<keyword evidence="5" id="KW-1185">Reference proteome</keyword>
<evidence type="ECO:0000256" key="3">
    <source>
        <dbReference type="ARBA" id="ARBA00022900"/>
    </source>
</evidence>